<dbReference type="EMBL" id="JACXVP010000005">
    <property type="protein sequence ID" value="KAG5605591.1"/>
    <property type="molecule type" value="Genomic_DNA"/>
</dbReference>
<comment type="caution">
    <text evidence="1">The sequence shown here is derived from an EMBL/GenBank/DDBJ whole genome shotgun (WGS) entry which is preliminary data.</text>
</comment>
<gene>
    <name evidence="1" type="ORF">H5410_027083</name>
</gene>
<dbReference type="Proteomes" id="UP000824120">
    <property type="component" value="Chromosome 5"/>
</dbReference>
<proteinExistence type="predicted"/>
<sequence>MRGDPWDVIGIQIHRVIVTRISYKGDKLSLEQPTQFQMRSSRTPTCRIKTSLRLNPLTLSILLQAKNEESKRPKSKSLEKNSSFSSSLQNSQKFSLICAAVDHLASLIEIADQLSDSPFGVVHHLLAPSFNIILLWVIGQHGTASRNFSSMFQLLLFSTDLILFLRAHHTRTKGEVRPFGDSPSGAILRPSFLHTFLRCSVHPFLQTSNI</sequence>
<dbReference type="AlphaFoldDB" id="A0A9J5Z0Y6"/>
<keyword evidence="2" id="KW-1185">Reference proteome</keyword>
<protein>
    <submittedName>
        <fullName evidence="1">Uncharacterized protein</fullName>
    </submittedName>
</protein>
<evidence type="ECO:0000313" key="2">
    <source>
        <dbReference type="Proteomes" id="UP000824120"/>
    </source>
</evidence>
<accession>A0A9J5Z0Y6</accession>
<evidence type="ECO:0000313" key="1">
    <source>
        <dbReference type="EMBL" id="KAG5605591.1"/>
    </source>
</evidence>
<organism evidence="1 2">
    <name type="scientific">Solanum commersonii</name>
    <name type="common">Commerson's wild potato</name>
    <name type="synonym">Commerson's nightshade</name>
    <dbReference type="NCBI Taxonomy" id="4109"/>
    <lineage>
        <taxon>Eukaryota</taxon>
        <taxon>Viridiplantae</taxon>
        <taxon>Streptophyta</taxon>
        <taxon>Embryophyta</taxon>
        <taxon>Tracheophyta</taxon>
        <taxon>Spermatophyta</taxon>
        <taxon>Magnoliopsida</taxon>
        <taxon>eudicotyledons</taxon>
        <taxon>Gunneridae</taxon>
        <taxon>Pentapetalae</taxon>
        <taxon>asterids</taxon>
        <taxon>lamiids</taxon>
        <taxon>Solanales</taxon>
        <taxon>Solanaceae</taxon>
        <taxon>Solanoideae</taxon>
        <taxon>Solaneae</taxon>
        <taxon>Solanum</taxon>
    </lineage>
</organism>
<name>A0A9J5Z0Y6_SOLCO</name>
<reference evidence="1 2" key="1">
    <citation type="submission" date="2020-09" db="EMBL/GenBank/DDBJ databases">
        <title>De no assembly of potato wild relative species, Solanum commersonii.</title>
        <authorList>
            <person name="Cho K."/>
        </authorList>
    </citation>
    <scope>NUCLEOTIDE SEQUENCE [LARGE SCALE GENOMIC DNA]</scope>
    <source>
        <strain evidence="1">LZ3.2</strain>
        <tissue evidence="1">Leaf</tissue>
    </source>
</reference>